<evidence type="ECO:0000313" key="9">
    <source>
        <dbReference type="EMBL" id="XAG32739.1"/>
    </source>
</evidence>
<feature type="transmembrane region" description="Helical" evidence="6">
    <location>
        <begin position="170"/>
        <end position="189"/>
    </location>
</feature>
<evidence type="ECO:0000259" key="7">
    <source>
        <dbReference type="Pfam" id="PF00361"/>
    </source>
</evidence>
<dbReference type="PANTHER" id="PTHR42829">
    <property type="entry name" value="NADH-UBIQUINONE OXIDOREDUCTASE CHAIN 5"/>
    <property type="match status" value="1"/>
</dbReference>
<dbReference type="Pfam" id="PF00662">
    <property type="entry name" value="Proton_antipo_N"/>
    <property type="match status" value="1"/>
</dbReference>
<dbReference type="Pfam" id="PF00361">
    <property type="entry name" value="Proton_antipo_M"/>
    <property type="match status" value="1"/>
</dbReference>
<keyword evidence="4 6" id="KW-0472">Membrane</keyword>
<feature type="transmembrane region" description="Helical" evidence="6">
    <location>
        <begin position="374"/>
        <end position="397"/>
    </location>
</feature>
<evidence type="ECO:0000259" key="8">
    <source>
        <dbReference type="Pfam" id="PF00662"/>
    </source>
</evidence>
<dbReference type="NCBIfam" id="NF005141">
    <property type="entry name" value="PRK06590.1"/>
    <property type="match status" value="1"/>
</dbReference>
<keyword evidence="2 5" id="KW-0812">Transmembrane</keyword>
<feature type="transmembrane region" description="Helical" evidence="6">
    <location>
        <begin position="116"/>
        <end position="133"/>
    </location>
</feature>
<dbReference type="Proteomes" id="UP001438077">
    <property type="component" value="Chromosome"/>
</dbReference>
<keyword evidence="10" id="KW-1185">Reference proteome</keyword>
<dbReference type="InterPro" id="IPR001516">
    <property type="entry name" value="Proton_antipo_N"/>
</dbReference>
<evidence type="ECO:0000313" key="10">
    <source>
        <dbReference type="Proteomes" id="UP001438077"/>
    </source>
</evidence>
<comment type="subcellular location">
    <subcellularLocation>
        <location evidence="1">Endomembrane system</location>
        <topology evidence="1">Multi-pass membrane protein</topology>
    </subcellularLocation>
    <subcellularLocation>
        <location evidence="5">Membrane</location>
        <topology evidence="5">Multi-pass membrane protein</topology>
    </subcellularLocation>
</comment>
<protein>
    <submittedName>
        <fullName evidence="9">NADH-quinone oxidoreductase subunit L</fullName>
    </submittedName>
</protein>
<feature type="transmembrane region" description="Helical" evidence="6">
    <location>
        <begin position="31"/>
        <end position="49"/>
    </location>
</feature>
<dbReference type="InterPro" id="IPR001750">
    <property type="entry name" value="ND/Mrp_TM"/>
</dbReference>
<keyword evidence="3 6" id="KW-1133">Transmembrane helix</keyword>
<feature type="domain" description="NADH-Ubiquinone oxidoreductase (complex I) chain 5 N-terminal" evidence="8">
    <location>
        <begin position="67"/>
        <end position="117"/>
    </location>
</feature>
<feature type="transmembrane region" description="Helical" evidence="6">
    <location>
        <begin position="279"/>
        <end position="300"/>
    </location>
</feature>
<dbReference type="PRINTS" id="PR01435">
    <property type="entry name" value="NPOXDRDTASE5"/>
</dbReference>
<feature type="transmembrane region" description="Helical" evidence="6">
    <location>
        <begin position="331"/>
        <end position="354"/>
    </location>
</feature>
<feature type="transmembrane region" description="Helical" evidence="6">
    <location>
        <begin position="307"/>
        <end position="325"/>
    </location>
</feature>
<dbReference type="PRINTS" id="PR01434">
    <property type="entry name" value="NADHDHGNASE5"/>
</dbReference>
<sequence>MNILYLTILLPLLGFLLLAFSRGRWSENVSAWIGTGSVGLSALVALWVGMDFFANGQETQVLTLWNWMSAGNFNIPFTLVLDGLSLTMLGVITGVGFLIHMYASWYMRGEEGYSRFFAYTNLFIASMVVLVLADNMMLMYMGWEGVGLCSYLLIGFYYSNPANGAAAMKAFIVTRIGDVFLAIGMFILFDQLGTLSFREMAVLAPEQLAVGSSVINWAMLMVLGGAVGKSAQLPLQTWLADAMAGPTPVSALIHAATMVTAGVYLVARSNALFLMAPEVLELVGIIGAVTLVLAGFAALVQTDIKRILAYSTMSQIGYMFLALGAQAWDAAIFHLMTHAFFKALLFLSAGSVIIACHHEQNIFKMGGLRKKIPFVYACFLIGGGALAALPLLTAGFFSKDEILWGAYSNGHFNLMLAGLVGALFTSLYTFRLIFIVFHGETKTEAHQVKGFTHTFPLAVLALLSTFIGALITQPLGAVFPEGNASHDGKYVLELLSGVVAIVGVAIAAWLYLKQRQCVSKVANTCTGRFFSTWWFHAWGFDALYEVLFVKPYKGAAWLIQNDPVNQFFNLFGCLLKGTNKGLSFSENGLARWYAASLGLGAVLVIALLLLV</sequence>
<dbReference type="Gene3D" id="1.20.5.2700">
    <property type="match status" value="1"/>
</dbReference>
<feature type="transmembrane region" description="Helical" evidence="6">
    <location>
        <begin position="450"/>
        <end position="471"/>
    </location>
</feature>
<accession>A0ABZ3EMV3</accession>
<gene>
    <name evidence="9" type="primary">nuoL</name>
    <name evidence="9" type="ORF">MYW70_05875</name>
</gene>
<feature type="transmembrane region" description="Helical" evidence="6">
    <location>
        <begin position="592"/>
        <end position="610"/>
    </location>
</feature>
<organism evidence="9 10">
    <name type="scientific">Proteus faecis</name>
    <dbReference type="NCBI Taxonomy" id="2050967"/>
    <lineage>
        <taxon>Bacteria</taxon>
        <taxon>Pseudomonadati</taxon>
        <taxon>Pseudomonadota</taxon>
        <taxon>Gammaproteobacteria</taxon>
        <taxon>Enterobacterales</taxon>
        <taxon>Morganellaceae</taxon>
        <taxon>Proteus</taxon>
    </lineage>
</organism>
<dbReference type="InterPro" id="IPR003945">
    <property type="entry name" value="NU5C-like"/>
</dbReference>
<evidence type="ECO:0000256" key="5">
    <source>
        <dbReference type="RuleBase" id="RU000320"/>
    </source>
</evidence>
<feature type="transmembrane region" description="Helical" evidence="6">
    <location>
        <begin position="209"/>
        <end position="228"/>
    </location>
</feature>
<feature type="transmembrane region" description="Helical" evidence="6">
    <location>
        <begin position="139"/>
        <end position="158"/>
    </location>
</feature>
<feature type="domain" description="NADH:quinone oxidoreductase/Mrp antiporter transmembrane" evidence="7">
    <location>
        <begin position="133"/>
        <end position="425"/>
    </location>
</feature>
<dbReference type="NCBIfam" id="TIGR01974">
    <property type="entry name" value="NDH_I_L"/>
    <property type="match status" value="1"/>
</dbReference>
<name>A0ABZ3EMV3_9GAMM</name>
<dbReference type="EMBL" id="CP095785">
    <property type="protein sequence ID" value="XAG32739.1"/>
    <property type="molecule type" value="Genomic_DNA"/>
</dbReference>
<dbReference type="PANTHER" id="PTHR42829:SF2">
    <property type="entry name" value="NADH-UBIQUINONE OXIDOREDUCTASE CHAIN 5"/>
    <property type="match status" value="1"/>
</dbReference>
<dbReference type="InterPro" id="IPR018393">
    <property type="entry name" value="NADHpl_OxRdtase_5_subgr"/>
</dbReference>
<proteinExistence type="predicted"/>
<evidence type="ECO:0000256" key="6">
    <source>
        <dbReference type="SAM" id="Phobius"/>
    </source>
</evidence>
<evidence type="ECO:0000256" key="3">
    <source>
        <dbReference type="ARBA" id="ARBA00022989"/>
    </source>
</evidence>
<feature type="transmembrane region" description="Helical" evidence="6">
    <location>
        <begin position="86"/>
        <end position="104"/>
    </location>
</feature>
<dbReference type="RefSeq" id="WP_185901003.1">
    <property type="nucleotide sequence ID" value="NZ_CP095785.1"/>
</dbReference>
<feature type="transmembrane region" description="Helical" evidence="6">
    <location>
        <begin position="249"/>
        <end position="267"/>
    </location>
</feature>
<evidence type="ECO:0000256" key="4">
    <source>
        <dbReference type="ARBA" id="ARBA00023136"/>
    </source>
</evidence>
<evidence type="ECO:0000256" key="1">
    <source>
        <dbReference type="ARBA" id="ARBA00004127"/>
    </source>
</evidence>
<reference evidence="9 10" key="1">
    <citation type="submission" date="2022-03" db="EMBL/GenBank/DDBJ databases">
        <title>Sea Food Isolates.</title>
        <authorList>
            <person name="Li C."/>
        </authorList>
    </citation>
    <scope>NUCLEOTIDE SEQUENCE [LARGE SCALE GENOMIC DNA]</scope>
    <source>
        <strain evidence="9 10">19MO01SH08</strain>
    </source>
</reference>
<feature type="transmembrane region" description="Helical" evidence="6">
    <location>
        <begin position="417"/>
        <end position="438"/>
    </location>
</feature>
<evidence type="ECO:0000256" key="2">
    <source>
        <dbReference type="ARBA" id="ARBA00022692"/>
    </source>
</evidence>
<feature type="transmembrane region" description="Helical" evidence="6">
    <location>
        <begin position="491"/>
        <end position="512"/>
    </location>
</feature>